<dbReference type="SUPFAM" id="SSF143447">
    <property type="entry name" value="AMMECR1-like"/>
    <property type="match status" value="1"/>
</dbReference>
<dbReference type="InterPro" id="IPR001859">
    <property type="entry name" value="Ribosomal_P1/P2_euk"/>
</dbReference>
<dbReference type="Proteomes" id="UP001445335">
    <property type="component" value="Unassembled WGS sequence"/>
</dbReference>
<organism evidence="4 5">
    <name type="scientific">Elliptochloris bilobata</name>
    <dbReference type="NCBI Taxonomy" id="381761"/>
    <lineage>
        <taxon>Eukaryota</taxon>
        <taxon>Viridiplantae</taxon>
        <taxon>Chlorophyta</taxon>
        <taxon>core chlorophytes</taxon>
        <taxon>Trebouxiophyceae</taxon>
        <taxon>Trebouxiophyceae incertae sedis</taxon>
        <taxon>Elliptochloris clade</taxon>
        <taxon>Elliptochloris</taxon>
    </lineage>
</organism>
<name>A0AAW1S7K5_9CHLO</name>
<dbReference type="InterPro" id="IPR027485">
    <property type="entry name" value="AMMECR1_N"/>
</dbReference>
<evidence type="ECO:0000256" key="1">
    <source>
        <dbReference type="ARBA" id="ARBA00022980"/>
    </source>
</evidence>
<dbReference type="PANTHER" id="PTHR13016:SF0">
    <property type="entry name" value="AMME SYNDROME CANDIDATE GENE 1 PROTEIN"/>
    <property type="match status" value="1"/>
</dbReference>
<dbReference type="PANTHER" id="PTHR13016">
    <property type="entry name" value="AMMECR1 HOMOLOG"/>
    <property type="match status" value="1"/>
</dbReference>
<dbReference type="EMBL" id="JALJOU010000010">
    <property type="protein sequence ID" value="KAK9841822.1"/>
    <property type="molecule type" value="Genomic_DNA"/>
</dbReference>
<proteinExistence type="predicted"/>
<reference evidence="4 5" key="1">
    <citation type="journal article" date="2024" name="Nat. Commun.">
        <title>Phylogenomics reveals the evolutionary origins of lichenization in chlorophyte algae.</title>
        <authorList>
            <person name="Puginier C."/>
            <person name="Libourel C."/>
            <person name="Otte J."/>
            <person name="Skaloud P."/>
            <person name="Haon M."/>
            <person name="Grisel S."/>
            <person name="Petersen M."/>
            <person name="Berrin J.G."/>
            <person name="Delaux P.M."/>
            <person name="Dal Grande F."/>
            <person name="Keller J."/>
        </authorList>
    </citation>
    <scope>NUCLEOTIDE SEQUENCE [LARGE SCALE GENOMIC DNA]</scope>
    <source>
        <strain evidence="4 5">SAG 245.80</strain>
    </source>
</reference>
<dbReference type="PRINTS" id="PR00456">
    <property type="entry name" value="RIBOSOMALP2"/>
</dbReference>
<sequence>MTPAQQQAAHCAAAGHFNGASPPRPEFEDVHCPLFVTWNKDTRQGDTRLRGCIGTLEPRQLHTALKDYTLTSALRDKRFPPIAAKELPALRCTVSLLCAFEKAADWTDWTVGVHGLIVEFTDPAAHCHRSATFLPEVAAHEGWSRQQTVDALVRKAGFAGLVLPSLRSALRLVRYRSSARTLSYAAWRTMAAATSARSASAPMGAAAVAAGVAAAGAAAAAAANVAIGAGRSADLDEEAEALSRRRAVTVPA</sequence>
<evidence type="ECO:0000313" key="4">
    <source>
        <dbReference type="EMBL" id="KAK9841822.1"/>
    </source>
</evidence>
<comment type="caution">
    <text evidence="4">The sequence shown here is derived from an EMBL/GenBank/DDBJ whole genome shotgun (WGS) entry which is preliminary data.</text>
</comment>
<gene>
    <name evidence="4" type="ORF">WJX81_005232</name>
</gene>
<dbReference type="NCBIfam" id="TIGR00296">
    <property type="entry name" value="TIGR00296 family protein"/>
    <property type="match status" value="1"/>
</dbReference>
<keyword evidence="1" id="KW-0689">Ribosomal protein</keyword>
<evidence type="ECO:0000259" key="3">
    <source>
        <dbReference type="PROSITE" id="PS51112"/>
    </source>
</evidence>
<evidence type="ECO:0000313" key="5">
    <source>
        <dbReference type="Proteomes" id="UP001445335"/>
    </source>
</evidence>
<protein>
    <recommendedName>
        <fullName evidence="3">AMMECR1 domain-containing protein</fullName>
    </recommendedName>
</protein>
<dbReference type="InterPro" id="IPR036071">
    <property type="entry name" value="AMMECR1_dom_sf"/>
</dbReference>
<keyword evidence="2" id="KW-0687">Ribonucleoprotein</keyword>
<dbReference type="InterPro" id="IPR002733">
    <property type="entry name" value="AMMECR1_domain"/>
</dbReference>
<dbReference type="InterPro" id="IPR023473">
    <property type="entry name" value="AMMECR1"/>
</dbReference>
<dbReference type="GO" id="GO:1990904">
    <property type="term" value="C:ribonucleoprotein complex"/>
    <property type="evidence" value="ECO:0007669"/>
    <property type="project" value="UniProtKB-KW"/>
</dbReference>
<dbReference type="GO" id="GO:0006412">
    <property type="term" value="P:translation"/>
    <property type="evidence" value="ECO:0007669"/>
    <property type="project" value="InterPro"/>
</dbReference>
<feature type="domain" description="AMMECR1" evidence="3">
    <location>
        <begin position="1"/>
        <end position="191"/>
    </location>
</feature>
<keyword evidence="5" id="KW-1185">Reference proteome</keyword>
<dbReference type="Pfam" id="PF01871">
    <property type="entry name" value="AMMECR1"/>
    <property type="match status" value="1"/>
</dbReference>
<dbReference type="GO" id="GO:0005840">
    <property type="term" value="C:ribosome"/>
    <property type="evidence" value="ECO:0007669"/>
    <property type="project" value="UniProtKB-KW"/>
</dbReference>
<dbReference type="Gene3D" id="3.30.700.20">
    <property type="entry name" value="Hypothetical protein ph0010, domain 1"/>
    <property type="match status" value="1"/>
</dbReference>
<accession>A0AAW1S7K5</accession>
<dbReference type="AlphaFoldDB" id="A0AAW1S7K5"/>
<evidence type="ECO:0000256" key="2">
    <source>
        <dbReference type="ARBA" id="ARBA00023274"/>
    </source>
</evidence>
<dbReference type="PROSITE" id="PS51112">
    <property type="entry name" value="AMMECR1"/>
    <property type="match status" value="1"/>
</dbReference>
<dbReference type="GO" id="GO:0003735">
    <property type="term" value="F:structural constituent of ribosome"/>
    <property type="evidence" value="ECO:0007669"/>
    <property type="project" value="InterPro"/>
</dbReference>